<keyword evidence="4" id="KW-1185">Reference proteome</keyword>
<evidence type="ECO:0000313" key="3">
    <source>
        <dbReference type="EMBL" id="AZS37272.1"/>
    </source>
</evidence>
<keyword evidence="2" id="KW-0812">Transmembrane</keyword>
<evidence type="ECO:0000256" key="1">
    <source>
        <dbReference type="SAM" id="MobiDB-lite"/>
    </source>
</evidence>
<protein>
    <submittedName>
        <fullName evidence="3">Uncharacterized protein</fullName>
    </submittedName>
</protein>
<dbReference type="KEGG" id="mlv:CVS47_01906"/>
<feature type="transmembrane region" description="Helical" evidence="2">
    <location>
        <begin position="116"/>
        <end position="139"/>
    </location>
</feature>
<feature type="transmembrane region" description="Helical" evidence="2">
    <location>
        <begin position="58"/>
        <end position="78"/>
    </location>
</feature>
<sequence>MSTPGSEPEKGAEARDWVQSLEPGVDAEHLAGSAAVAQTPTGSTAPDEKTDDERRAPIWTIVVIVFSVVAIAVLAFLIPVSAAPAWLGIAVQVGCLAWAAAALIRSRGRSRRARGVPIVFAAQVAVTLVLLLLIGLVAWNV</sequence>
<reference evidence="3 4" key="1">
    <citation type="submission" date="2018-08" db="EMBL/GenBank/DDBJ databases">
        <title>Microbacterium lemovicicum sp. nov., a bacterium isolated from a natural uranium-rich soil.</title>
        <authorList>
            <person name="ORTET P."/>
        </authorList>
    </citation>
    <scope>NUCLEOTIDE SEQUENCE [LARGE SCALE GENOMIC DNA]</scope>
    <source>
        <strain evidence="3 4">Viu22</strain>
    </source>
</reference>
<feature type="region of interest" description="Disordered" evidence="1">
    <location>
        <begin position="32"/>
        <end position="51"/>
    </location>
</feature>
<name>A0A3Q9IYM9_9MICO</name>
<accession>A0A3Q9IYM9</accession>
<dbReference type="Proteomes" id="UP000276888">
    <property type="component" value="Chromosome"/>
</dbReference>
<keyword evidence="2" id="KW-1133">Transmembrane helix</keyword>
<feature type="transmembrane region" description="Helical" evidence="2">
    <location>
        <begin position="84"/>
        <end position="104"/>
    </location>
</feature>
<evidence type="ECO:0000313" key="4">
    <source>
        <dbReference type="Proteomes" id="UP000276888"/>
    </source>
</evidence>
<dbReference type="RefSeq" id="WP_127095852.1">
    <property type="nucleotide sequence ID" value="NZ_CP031423.1"/>
</dbReference>
<keyword evidence="2" id="KW-0472">Membrane</keyword>
<organism evidence="3 4">
    <name type="scientific">Microbacterium lemovicicum</name>
    <dbReference type="NCBI Taxonomy" id="1072463"/>
    <lineage>
        <taxon>Bacteria</taxon>
        <taxon>Bacillati</taxon>
        <taxon>Actinomycetota</taxon>
        <taxon>Actinomycetes</taxon>
        <taxon>Micrococcales</taxon>
        <taxon>Microbacteriaceae</taxon>
        <taxon>Microbacterium</taxon>
    </lineage>
</organism>
<dbReference type="EMBL" id="CP031423">
    <property type="protein sequence ID" value="AZS37272.1"/>
    <property type="molecule type" value="Genomic_DNA"/>
</dbReference>
<proteinExistence type="predicted"/>
<dbReference type="AlphaFoldDB" id="A0A3Q9IYM9"/>
<gene>
    <name evidence="3" type="ORF">CVS47_01906</name>
</gene>
<evidence type="ECO:0000256" key="2">
    <source>
        <dbReference type="SAM" id="Phobius"/>
    </source>
</evidence>